<organism evidence="2 3">
    <name type="scientific">Streptomyces syringium</name>
    <dbReference type="NCBI Taxonomy" id="76729"/>
    <lineage>
        <taxon>Bacteria</taxon>
        <taxon>Bacillati</taxon>
        <taxon>Actinomycetota</taxon>
        <taxon>Actinomycetes</taxon>
        <taxon>Kitasatosporales</taxon>
        <taxon>Streptomycetaceae</taxon>
        <taxon>Streptomyces</taxon>
    </lineage>
</organism>
<keyword evidence="3" id="KW-1185">Reference proteome</keyword>
<accession>A0ABS4Y3C0</accession>
<dbReference type="Proteomes" id="UP001519291">
    <property type="component" value="Unassembled WGS sequence"/>
</dbReference>
<sequence>MHRVRQVERGGSRRGLRWACRGRHGGRPAGVGEADHLIRCAVEARPPRCLVHPIEEPRLRQPGGSVGVRPPTARPDGPYGPGELAVQTPPHLQGTPRPANGRSRPSHYRQLPSREAPGPGGVGSRTDESGRPRPARCSGHSHSGSRMMPGGRSPPSADGSGARLVGCSTRRAPSMPHAAMRNDSRSRAALLTCPAWSALLRAALMPLHTKQGGCFGSGARPMRSLAVPTGNPRRRRSWREDRMTAGGG</sequence>
<feature type="compositionally biased region" description="Basic and acidic residues" evidence="1">
    <location>
        <begin position="238"/>
        <end position="248"/>
    </location>
</feature>
<evidence type="ECO:0000256" key="1">
    <source>
        <dbReference type="SAM" id="MobiDB-lite"/>
    </source>
</evidence>
<comment type="caution">
    <text evidence="2">The sequence shown here is derived from an EMBL/GenBank/DDBJ whole genome shotgun (WGS) entry which is preliminary data.</text>
</comment>
<feature type="region of interest" description="Disordered" evidence="1">
    <location>
        <begin position="223"/>
        <end position="248"/>
    </location>
</feature>
<proteinExistence type="predicted"/>
<name>A0ABS4Y3C0_9ACTN</name>
<gene>
    <name evidence="2" type="ORF">JO379_002745</name>
</gene>
<feature type="region of interest" description="Disordered" evidence="1">
    <location>
        <begin position="53"/>
        <end position="166"/>
    </location>
</feature>
<reference evidence="2 3" key="1">
    <citation type="submission" date="2021-03" db="EMBL/GenBank/DDBJ databases">
        <title>Sequencing the genomes of 1000 actinobacteria strains.</title>
        <authorList>
            <person name="Klenk H.-P."/>
        </authorList>
    </citation>
    <scope>NUCLEOTIDE SEQUENCE [LARGE SCALE GENOMIC DNA]</scope>
    <source>
        <strain evidence="2 3">DSM 41480</strain>
    </source>
</reference>
<evidence type="ECO:0000313" key="3">
    <source>
        <dbReference type="Proteomes" id="UP001519291"/>
    </source>
</evidence>
<evidence type="ECO:0000313" key="2">
    <source>
        <dbReference type="EMBL" id="MBP2403276.1"/>
    </source>
</evidence>
<dbReference type="EMBL" id="JAGIOH010000001">
    <property type="protein sequence ID" value="MBP2403276.1"/>
    <property type="molecule type" value="Genomic_DNA"/>
</dbReference>
<protein>
    <submittedName>
        <fullName evidence="2">Uncharacterized protein</fullName>
    </submittedName>
</protein>